<dbReference type="InterPro" id="IPR022385">
    <property type="entry name" value="Rhs_assc_core"/>
</dbReference>
<evidence type="ECO:0000313" key="3">
    <source>
        <dbReference type="EMBL" id="CAA7386374.1"/>
    </source>
</evidence>
<evidence type="ECO:0000259" key="2">
    <source>
        <dbReference type="Pfam" id="PF20041"/>
    </source>
</evidence>
<proteinExistence type="predicted"/>
<dbReference type="InterPro" id="IPR045619">
    <property type="entry name" value="DUF6443"/>
</dbReference>
<feature type="chain" id="PRO_5027041347" description="DUF6443 domain-containing protein" evidence="1">
    <location>
        <begin position="20"/>
        <end position="1177"/>
    </location>
</feature>
<dbReference type="InterPro" id="IPR050708">
    <property type="entry name" value="T6SS_VgrG/RHS"/>
</dbReference>
<protein>
    <recommendedName>
        <fullName evidence="2">DUF6443 domain-containing protein</fullName>
    </recommendedName>
</protein>
<gene>
    <name evidence="3" type="ORF">CHRY9393_00667</name>
</gene>
<accession>A0A6N4XKH3</accession>
<dbReference type="RefSeq" id="WP_162072048.1">
    <property type="nucleotide sequence ID" value="NZ_CACVBY010000008.1"/>
</dbReference>
<organism evidence="3 4">
    <name type="scientific">Chryseobacterium fistulae</name>
    <dbReference type="NCBI Taxonomy" id="2675058"/>
    <lineage>
        <taxon>Bacteria</taxon>
        <taxon>Pseudomonadati</taxon>
        <taxon>Bacteroidota</taxon>
        <taxon>Flavobacteriia</taxon>
        <taxon>Flavobacteriales</taxon>
        <taxon>Weeksellaceae</taxon>
        <taxon>Chryseobacterium group</taxon>
        <taxon>Chryseobacterium</taxon>
    </lineage>
</organism>
<evidence type="ECO:0000256" key="1">
    <source>
        <dbReference type="SAM" id="SignalP"/>
    </source>
</evidence>
<keyword evidence="1" id="KW-0732">Signal</keyword>
<dbReference type="PANTHER" id="PTHR32305">
    <property type="match status" value="1"/>
</dbReference>
<dbReference type="NCBIfam" id="TIGR03696">
    <property type="entry name" value="Rhs_assc_core"/>
    <property type="match status" value="1"/>
</dbReference>
<feature type="signal peptide" evidence="1">
    <location>
        <begin position="1"/>
        <end position="19"/>
    </location>
</feature>
<dbReference type="Gene3D" id="2.180.10.10">
    <property type="entry name" value="RHS repeat-associated core"/>
    <property type="match status" value="1"/>
</dbReference>
<dbReference type="Proteomes" id="UP000445309">
    <property type="component" value="Unassembled WGS sequence"/>
</dbReference>
<sequence length="1177" mass="131937">MTKKIISSIVLFVAQSFFAQTNTENYIKTKVYLDSVKTTTQINRQVVTVQYFDGLGRPKQIVNVRATPQGKDIVTPIEYDPYGRQIKEYLPIPQANTSAGAYYSSFQPNSSGYYGSEKIYSEKVLENSPLNRIQQQIQVGNDWAQKPVTFSYDLNIASDNVQKYEAIPTWDTQNKMYSNVLKHTQVYPIGKLYKNTAIDEDGNKTFEFKNGKNQTILIRKVLNATQYADTYYIYNEYDQLAFVISPKSSVEASSIAMGAQIPDTILNDYCYQYRYDSRNRLVEKKLPGKGWEHMVYDKADRLIFTQDEVMRASGKWLFTKYDSFGRVIITGIVGGTYRSDMQNMIANNLIIESRNAAGFTKNGMQVQYTNNHFPYLETVLSVNYYDTYPTYGFNPPFPKSIVGVTTLKDIVSSAGKSTRGLPVMSLVKNIEDDNWTKNYTYYDTKARVIGTHSINYLGGFTKTENELDFTGAIKTLRTYHKKLDTDTQKRIIESFEYDHQNRITKHIHQIDRLLPEVLAENTYNELSQLQTKKVGGIMGTSPLQTIDYTYNIRGWMTKINDPSHLNGKLFGYEIKYHNPTLTTFAPPRYNGNITEIDWKTSNDNILKRYSYNYDSLNRMMLGHYSEPNTTIPQEDHFGEKTEYDINGNITHLYRNAKNPNGLAMQIDNLSYTYSGNKLIKVADATQNTYGYPGGGNPIGYDKNGNMISHPDKRINSIGYNFLSLPTEIKSNSGSSNSAITRYVYRADGVKVAKSYVLGTGTKETQYLDGFQYDNSDASNILTPSSNLKFIPTSEGYFDFVKNKYIYNYTDHLGNVRLSYFNNGSGVEVLEENNYYPFGLKHEGYNILSGNPAYRYKYNGKELQETGMYDYGARFYMPDLGRWGVVDPLAEAHPSMTPFRYSFNNPINATDPTGMLEGWIEQEIDGNKSYTYDASVNTTAEATAAGYSNVTNVYESATIQGSTSVAGIETSNYSYSLNGNGTVMNHNGRFQNSAFETSKGTAIQGMIAGASQLPVGGIKMMGGAGDPFGIWEVLGMIGGASDSNFKYAVLPLIVVKGQGDDALKMLNAEKGAFSVNKHGNLTDGMFTVSKDAMLKHKMDLGIGGKSIFYPTINADEAVLKAAQYAEKNNLWLYNGGTKAKVPVLNTNVGTLGNGQPTNFINVYKSANNLIHGAPGTPK</sequence>
<dbReference type="PANTHER" id="PTHR32305:SF15">
    <property type="entry name" value="PROTEIN RHSA-RELATED"/>
    <property type="match status" value="1"/>
</dbReference>
<evidence type="ECO:0000313" key="4">
    <source>
        <dbReference type="Proteomes" id="UP000445309"/>
    </source>
</evidence>
<name>A0A6N4XKH3_9FLAO</name>
<feature type="domain" description="DUF6443" evidence="2">
    <location>
        <begin position="36"/>
        <end position="147"/>
    </location>
</feature>
<dbReference type="EMBL" id="CACVBY010000008">
    <property type="protein sequence ID" value="CAA7386374.1"/>
    <property type="molecule type" value="Genomic_DNA"/>
</dbReference>
<reference evidence="3 4" key="1">
    <citation type="submission" date="2020-01" db="EMBL/GenBank/DDBJ databases">
        <authorList>
            <person name="Rodrigo-Torres L."/>
            <person name="Arahal R. D."/>
            <person name="Lucena T."/>
        </authorList>
    </citation>
    <scope>NUCLEOTIDE SEQUENCE [LARGE SCALE GENOMIC DNA]</scope>
    <source>
        <strain evidence="3 4">CECT 9393</strain>
    </source>
</reference>
<keyword evidence="4" id="KW-1185">Reference proteome</keyword>
<dbReference type="Pfam" id="PF20041">
    <property type="entry name" value="DUF6443"/>
    <property type="match status" value="1"/>
</dbReference>
<dbReference type="AlphaFoldDB" id="A0A6N4XKH3"/>